<feature type="compositionally biased region" description="Basic residues" evidence="6">
    <location>
        <begin position="1"/>
        <end position="18"/>
    </location>
</feature>
<dbReference type="InterPro" id="IPR049560">
    <property type="entry name" value="MeTrfase_RsmB-F_NOP2_cat"/>
</dbReference>
<dbReference type="GO" id="GO:0008173">
    <property type="term" value="F:RNA methyltransferase activity"/>
    <property type="evidence" value="ECO:0007669"/>
    <property type="project" value="InterPro"/>
</dbReference>
<comment type="caution">
    <text evidence="5">Lacks conserved residue(s) required for the propagation of feature annotation.</text>
</comment>
<evidence type="ECO:0000313" key="9">
    <source>
        <dbReference type="Proteomes" id="UP000008141"/>
    </source>
</evidence>
<dbReference type="GO" id="GO:0003723">
    <property type="term" value="F:RNA binding"/>
    <property type="evidence" value="ECO:0007669"/>
    <property type="project" value="UniProtKB-UniRule"/>
</dbReference>
<dbReference type="Proteomes" id="UP000008141">
    <property type="component" value="Unassembled WGS sequence"/>
</dbReference>
<feature type="compositionally biased region" description="Pro residues" evidence="6">
    <location>
        <begin position="406"/>
        <end position="421"/>
    </location>
</feature>
<dbReference type="InterPro" id="IPR001678">
    <property type="entry name" value="MeTrfase_RsmB-F_NOP2_dom"/>
</dbReference>
<feature type="region of interest" description="Disordered" evidence="6">
    <location>
        <begin position="356"/>
        <end position="430"/>
    </location>
</feature>
<evidence type="ECO:0000256" key="5">
    <source>
        <dbReference type="PROSITE-ProRule" id="PRU01023"/>
    </source>
</evidence>
<keyword evidence="4 5" id="KW-0694">RNA-binding</keyword>
<reference evidence="8 9" key="1">
    <citation type="journal article" date="2010" name="Plant Cell">
        <title>The Chlorella variabilis NC64A genome reveals adaptation to photosymbiosis, coevolution with viruses, and cryptic sex.</title>
        <authorList>
            <person name="Blanc G."/>
            <person name="Duncan G."/>
            <person name="Agarkova I."/>
            <person name="Borodovsky M."/>
            <person name="Gurnon J."/>
            <person name="Kuo A."/>
            <person name="Lindquist E."/>
            <person name="Lucas S."/>
            <person name="Pangilinan J."/>
            <person name="Polle J."/>
            <person name="Salamov A."/>
            <person name="Terry A."/>
            <person name="Yamada T."/>
            <person name="Dunigan D.D."/>
            <person name="Grigoriev I.V."/>
            <person name="Claverie J.M."/>
            <person name="Van Etten J.L."/>
        </authorList>
    </citation>
    <scope>NUCLEOTIDE SEQUENCE [LARGE SCALE GENOMIC DNA]</scope>
    <source>
        <strain evidence="8 9">NC64A</strain>
    </source>
</reference>
<dbReference type="InterPro" id="IPR029063">
    <property type="entry name" value="SAM-dependent_MTases_sf"/>
</dbReference>
<feature type="domain" description="SAM-dependent MTase RsmB/NOP-type" evidence="7">
    <location>
        <begin position="202"/>
        <end position="311"/>
    </location>
</feature>
<comment type="similarity">
    <text evidence="5">Belongs to the class I-like SAM-binding methyltransferase superfamily. RsmB/NOP family.</text>
</comment>
<dbReference type="SUPFAM" id="SSF53335">
    <property type="entry name" value="S-adenosyl-L-methionine-dependent methyltransferases"/>
    <property type="match status" value="1"/>
</dbReference>
<feature type="region of interest" description="Disordered" evidence="6">
    <location>
        <begin position="1"/>
        <end position="43"/>
    </location>
</feature>
<accession>E1ZQ71</accession>
<evidence type="ECO:0000256" key="6">
    <source>
        <dbReference type="SAM" id="MobiDB-lite"/>
    </source>
</evidence>
<sequence length="498" mass="54470">MGRGPRRGRGGGRGGKRQHSGDGDGGGGSEARNVRPRTDAWRLPGDIESSGLFEAYYQGQGVCPPEEWDAFILALKTPLPITFRINGRGQHADRLREKLETDFMAQFSAGQPLVIDGEPVEAPHPLDWYPDNLAWQMNFSRSQLRKQPVLEALHEFIKRENETGSITRQEAVSMVPPLFLDVEPHHWVLDMCAAPGSKTFQLLEALHAGDGTMRKAPDIWRRWGTNSGNNLHTTQLRITLRACQLLRVGGRLVYSTCTFNPVEDEAVVAEVLRRTKGAFELVDGSDHLPGLRRVPGLQRWRDGLVPCLYRFSQDGLPALLPHVTRQRFHPTLDELLAVLKYRTVGLPEGLRVHITKGKQKEGQQEQEQAAAAEAAPAADAPAAAPEAQQKEQQEEQAVAFVRAEPAPEPAPEAEPAQPPPAAAEAAADTAQAAPRFTLGDPATLEQLRSVDMGCCVALMRAQDAAMLGFAPESGAGAARGGWRGWLAGRQLRVWHGSC</sequence>
<dbReference type="InParanoid" id="E1ZQ71"/>
<proteinExistence type="inferred from homology"/>
<dbReference type="GeneID" id="17351400"/>
<dbReference type="Gene3D" id="3.40.50.150">
    <property type="entry name" value="Vaccinia Virus protein VP39"/>
    <property type="match status" value="2"/>
</dbReference>
<dbReference type="KEGG" id="cvr:CHLNCDRAFT_54732"/>
<dbReference type="eggNOG" id="KOG2198">
    <property type="taxonomic scope" value="Eukaryota"/>
</dbReference>
<feature type="active site" description="Nucleophile" evidence="5">
    <location>
        <position position="257"/>
    </location>
</feature>
<evidence type="ECO:0000259" key="7">
    <source>
        <dbReference type="PROSITE" id="PS51686"/>
    </source>
</evidence>
<evidence type="ECO:0000256" key="1">
    <source>
        <dbReference type="ARBA" id="ARBA00022603"/>
    </source>
</evidence>
<feature type="compositionally biased region" description="Low complexity" evidence="6">
    <location>
        <begin position="365"/>
        <end position="387"/>
    </location>
</feature>
<dbReference type="OrthoDB" id="6093671at2759"/>
<dbReference type="RefSeq" id="XP_005843986.1">
    <property type="nucleotide sequence ID" value="XM_005843924.1"/>
</dbReference>
<organism evidence="9">
    <name type="scientific">Chlorella variabilis</name>
    <name type="common">Green alga</name>
    <dbReference type="NCBI Taxonomy" id="554065"/>
    <lineage>
        <taxon>Eukaryota</taxon>
        <taxon>Viridiplantae</taxon>
        <taxon>Chlorophyta</taxon>
        <taxon>core chlorophytes</taxon>
        <taxon>Trebouxiophyceae</taxon>
        <taxon>Chlorellales</taxon>
        <taxon>Chlorellaceae</taxon>
        <taxon>Chlorella clade</taxon>
        <taxon>Chlorella</taxon>
    </lineage>
</organism>
<name>E1ZQ71_CHLVA</name>
<dbReference type="GO" id="GO:0001510">
    <property type="term" value="P:RNA methylation"/>
    <property type="evidence" value="ECO:0007669"/>
    <property type="project" value="InterPro"/>
</dbReference>
<dbReference type="PANTHER" id="PTHR22808:SF1">
    <property type="entry name" value="RNA CYTOSINE-C(5)-METHYLTRANSFERASE NSUN2-RELATED"/>
    <property type="match status" value="1"/>
</dbReference>
<evidence type="ECO:0000256" key="4">
    <source>
        <dbReference type="ARBA" id="ARBA00022884"/>
    </source>
</evidence>
<evidence type="ECO:0000256" key="2">
    <source>
        <dbReference type="ARBA" id="ARBA00022679"/>
    </source>
</evidence>
<dbReference type="PROSITE" id="PS51686">
    <property type="entry name" value="SAM_MT_RSMB_NOP"/>
    <property type="match status" value="1"/>
</dbReference>
<dbReference type="Pfam" id="PF01189">
    <property type="entry name" value="Methyltr_RsmB-F"/>
    <property type="match status" value="1"/>
</dbReference>
<keyword evidence="2 5" id="KW-0808">Transferase</keyword>
<keyword evidence="1 5" id="KW-0489">Methyltransferase</keyword>
<dbReference type="PANTHER" id="PTHR22808">
    <property type="entry name" value="NCL1 YEAST -RELATED NOL1/NOP2/FMU SUN DOMAIN-CONTAINING"/>
    <property type="match status" value="1"/>
</dbReference>
<keyword evidence="3 5" id="KW-0949">S-adenosyl-L-methionine</keyword>
<evidence type="ECO:0000256" key="3">
    <source>
        <dbReference type="ARBA" id="ARBA00022691"/>
    </source>
</evidence>
<gene>
    <name evidence="8" type="ORF">CHLNCDRAFT_54732</name>
</gene>
<dbReference type="STRING" id="554065.E1ZQ71"/>
<protein>
    <recommendedName>
        <fullName evidence="7">SAM-dependent MTase RsmB/NOP-type domain-containing protein</fullName>
    </recommendedName>
</protein>
<keyword evidence="9" id="KW-1185">Reference proteome</keyword>
<dbReference type="AlphaFoldDB" id="E1ZQ71"/>
<dbReference type="InterPro" id="IPR023267">
    <property type="entry name" value="RCMT"/>
</dbReference>
<dbReference type="EMBL" id="GL433859">
    <property type="protein sequence ID" value="EFN51884.1"/>
    <property type="molecule type" value="Genomic_DNA"/>
</dbReference>
<evidence type="ECO:0000313" key="8">
    <source>
        <dbReference type="EMBL" id="EFN51884.1"/>
    </source>
</evidence>